<keyword evidence="3" id="KW-1185">Reference proteome</keyword>
<evidence type="ECO:0000313" key="2">
    <source>
        <dbReference type="EMBL" id="CAD7089651.1"/>
    </source>
</evidence>
<dbReference type="InParanoid" id="A0A7R8V035"/>
<accession>A0A7R8V035</accession>
<dbReference type="EMBL" id="LR899012">
    <property type="protein sequence ID" value="CAD7089651.1"/>
    <property type="molecule type" value="Genomic_DNA"/>
</dbReference>
<organism evidence="2 3">
    <name type="scientific">Hermetia illucens</name>
    <name type="common">Black soldier fly</name>
    <dbReference type="NCBI Taxonomy" id="343691"/>
    <lineage>
        <taxon>Eukaryota</taxon>
        <taxon>Metazoa</taxon>
        <taxon>Ecdysozoa</taxon>
        <taxon>Arthropoda</taxon>
        <taxon>Hexapoda</taxon>
        <taxon>Insecta</taxon>
        <taxon>Pterygota</taxon>
        <taxon>Neoptera</taxon>
        <taxon>Endopterygota</taxon>
        <taxon>Diptera</taxon>
        <taxon>Brachycera</taxon>
        <taxon>Stratiomyomorpha</taxon>
        <taxon>Stratiomyidae</taxon>
        <taxon>Hermetiinae</taxon>
        <taxon>Hermetia</taxon>
    </lineage>
</organism>
<evidence type="ECO:0000313" key="3">
    <source>
        <dbReference type="Proteomes" id="UP000594454"/>
    </source>
</evidence>
<feature type="compositionally biased region" description="Basic and acidic residues" evidence="1">
    <location>
        <begin position="118"/>
        <end position="134"/>
    </location>
</feature>
<protein>
    <submittedName>
        <fullName evidence="2">Uncharacterized protein</fullName>
    </submittedName>
</protein>
<feature type="region of interest" description="Disordered" evidence="1">
    <location>
        <begin position="48"/>
        <end position="67"/>
    </location>
</feature>
<feature type="region of interest" description="Disordered" evidence="1">
    <location>
        <begin position="105"/>
        <end position="134"/>
    </location>
</feature>
<name>A0A7R8V035_HERIL</name>
<dbReference type="OrthoDB" id="6344011at2759"/>
<dbReference type="AlphaFoldDB" id="A0A7R8V035"/>
<sequence>MGCAASQAGLSHAAQTDIIGKGDVDEPTISASLDPVQYPPAEAFEIPIADGHEHGGDDSLIRKHPPKRLQRLTEVPLVETTIEDLEEKLAKADIRRQRYLQEKAERIESLGSTGLKNKSQDKEEDGHEGNNKDI</sequence>
<feature type="compositionally biased region" description="Basic and acidic residues" evidence="1">
    <location>
        <begin position="50"/>
        <end position="61"/>
    </location>
</feature>
<reference evidence="2 3" key="1">
    <citation type="submission" date="2020-11" db="EMBL/GenBank/DDBJ databases">
        <authorList>
            <person name="Wallbank WR R."/>
            <person name="Pardo Diaz C."/>
            <person name="Kozak K."/>
            <person name="Martin S."/>
            <person name="Jiggins C."/>
            <person name="Moest M."/>
            <person name="Warren A I."/>
            <person name="Generalovic N T."/>
            <person name="Byers J.R.P. K."/>
            <person name="Montejo-Kovacevich G."/>
            <person name="Yen C E."/>
        </authorList>
    </citation>
    <scope>NUCLEOTIDE SEQUENCE [LARGE SCALE GENOMIC DNA]</scope>
</reference>
<feature type="region of interest" description="Disordered" evidence="1">
    <location>
        <begin position="1"/>
        <end position="38"/>
    </location>
</feature>
<gene>
    <name evidence="2" type="ORF">HERILL_LOCUS12185</name>
</gene>
<dbReference type="Proteomes" id="UP000594454">
    <property type="component" value="Chromosome 4"/>
</dbReference>
<evidence type="ECO:0000256" key="1">
    <source>
        <dbReference type="SAM" id="MobiDB-lite"/>
    </source>
</evidence>
<proteinExistence type="predicted"/>